<evidence type="ECO:0000256" key="1">
    <source>
        <dbReference type="SAM" id="MobiDB-lite"/>
    </source>
</evidence>
<keyword evidence="3" id="KW-1185">Reference proteome</keyword>
<evidence type="ECO:0000313" key="3">
    <source>
        <dbReference type="Proteomes" id="UP000620124"/>
    </source>
</evidence>
<name>A0A8H6Y8P4_9AGAR</name>
<dbReference type="AlphaFoldDB" id="A0A8H6Y8P4"/>
<accession>A0A8H6Y8P4</accession>
<gene>
    <name evidence="2" type="ORF">MVEN_01077800</name>
</gene>
<dbReference type="EMBL" id="JACAZI010000008">
    <property type="protein sequence ID" value="KAF7353917.1"/>
    <property type="molecule type" value="Genomic_DNA"/>
</dbReference>
<feature type="region of interest" description="Disordered" evidence="1">
    <location>
        <begin position="1"/>
        <end position="34"/>
    </location>
</feature>
<feature type="compositionally biased region" description="Pro residues" evidence="1">
    <location>
        <begin position="1"/>
        <end position="10"/>
    </location>
</feature>
<evidence type="ECO:0008006" key="4">
    <source>
        <dbReference type="Google" id="ProtNLM"/>
    </source>
</evidence>
<dbReference type="Proteomes" id="UP000620124">
    <property type="component" value="Unassembled WGS sequence"/>
</dbReference>
<evidence type="ECO:0000313" key="2">
    <source>
        <dbReference type="EMBL" id="KAF7353917.1"/>
    </source>
</evidence>
<protein>
    <recommendedName>
        <fullName evidence="4">BTB domain-containing protein</fullName>
    </recommendedName>
</protein>
<proteinExistence type="predicted"/>
<dbReference type="OrthoDB" id="3893071at2759"/>
<sequence>MPRPSSPPPVYELHTQNHDPPASPSEGSESSEPQRVHELWFEDGNIVIRAGNSLYRVYRGALANRSSVFQDMLSFPQPPTSELVEGCPFVELPDSELEVTPFLRAIFEPEFFMPFPAATEFDAVVGCLRLSHKYQVDYLRRRALVHFSSGYPTRLSKFDLINRYLPEHEPSELEKQSWSIPEDSISRMRAILIAREVDAPWILPRAFYTLAVNFDKLGMAVFNGAVYKGVETRLSEQDQTSFLKGYDIQRKATVDALGFLSHPLDIQGCRHTSQCDLERLKGIEFSRQYLRDYPASALYIWEWSDWDFLRHVCPSCTTVLKKTYQDAREAFWNRLPEIYDVAPWDVLEQLKTTALG</sequence>
<reference evidence="2" key="1">
    <citation type="submission" date="2020-05" db="EMBL/GenBank/DDBJ databases">
        <title>Mycena genomes resolve the evolution of fungal bioluminescence.</title>
        <authorList>
            <person name="Tsai I.J."/>
        </authorList>
    </citation>
    <scope>NUCLEOTIDE SEQUENCE</scope>
    <source>
        <strain evidence="2">CCC161011</strain>
    </source>
</reference>
<organism evidence="2 3">
    <name type="scientific">Mycena venus</name>
    <dbReference type="NCBI Taxonomy" id="2733690"/>
    <lineage>
        <taxon>Eukaryota</taxon>
        <taxon>Fungi</taxon>
        <taxon>Dikarya</taxon>
        <taxon>Basidiomycota</taxon>
        <taxon>Agaricomycotina</taxon>
        <taxon>Agaricomycetes</taxon>
        <taxon>Agaricomycetidae</taxon>
        <taxon>Agaricales</taxon>
        <taxon>Marasmiineae</taxon>
        <taxon>Mycenaceae</taxon>
        <taxon>Mycena</taxon>
    </lineage>
</organism>
<comment type="caution">
    <text evidence="2">The sequence shown here is derived from an EMBL/GenBank/DDBJ whole genome shotgun (WGS) entry which is preliminary data.</text>
</comment>